<dbReference type="AlphaFoldDB" id="A0A929RWN6"/>
<dbReference type="SUPFAM" id="SSF81345">
    <property type="entry name" value="ABC transporter involved in vitamin B12 uptake, BtuC"/>
    <property type="match status" value="1"/>
</dbReference>
<dbReference type="EMBL" id="JABZGR010000004">
    <property type="protein sequence ID" value="MBF0969924.1"/>
    <property type="molecule type" value="Genomic_DNA"/>
</dbReference>
<keyword evidence="4 7" id="KW-1133">Transmembrane helix</keyword>
<feature type="transmembrane region" description="Helical" evidence="7">
    <location>
        <begin position="241"/>
        <end position="261"/>
    </location>
</feature>
<protein>
    <submittedName>
        <fullName evidence="8">Metal ABC transporter permease</fullName>
    </submittedName>
</protein>
<evidence type="ECO:0000313" key="8">
    <source>
        <dbReference type="EMBL" id="MBF0969924.1"/>
    </source>
</evidence>
<evidence type="ECO:0000256" key="3">
    <source>
        <dbReference type="ARBA" id="ARBA00022692"/>
    </source>
</evidence>
<dbReference type="Pfam" id="PF00950">
    <property type="entry name" value="ABC-3"/>
    <property type="match status" value="1"/>
</dbReference>
<feature type="transmembrane region" description="Helical" evidence="7">
    <location>
        <begin position="214"/>
        <end position="235"/>
    </location>
</feature>
<evidence type="ECO:0000256" key="2">
    <source>
        <dbReference type="ARBA" id="ARBA00008034"/>
    </source>
</evidence>
<accession>A0A929RWN6</accession>
<dbReference type="PANTHER" id="PTHR30477">
    <property type="entry name" value="ABC-TRANSPORTER METAL-BINDING PROTEIN"/>
    <property type="match status" value="1"/>
</dbReference>
<evidence type="ECO:0000256" key="4">
    <source>
        <dbReference type="ARBA" id="ARBA00022989"/>
    </source>
</evidence>
<evidence type="ECO:0000256" key="5">
    <source>
        <dbReference type="ARBA" id="ARBA00023136"/>
    </source>
</evidence>
<proteinExistence type="inferred from homology"/>
<dbReference type="GO" id="GO:0010043">
    <property type="term" value="P:response to zinc ion"/>
    <property type="evidence" value="ECO:0007669"/>
    <property type="project" value="TreeGrafter"/>
</dbReference>
<dbReference type="GO" id="GO:0043190">
    <property type="term" value="C:ATP-binding cassette (ABC) transporter complex"/>
    <property type="evidence" value="ECO:0007669"/>
    <property type="project" value="InterPro"/>
</dbReference>
<dbReference type="RefSeq" id="WP_303763103.1">
    <property type="nucleotide sequence ID" value="NZ_JABZGR010000004.1"/>
</dbReference>
<evidence type="ECO:0000313" key="9">
    <source>
        <dbReference type="Proteomes" id="UP000704068"/>
    </source>
</evidence>
<comment type="similarity">
    <text evidence="2 6">Belongs to the ABC-3 integral membrane protein family.</text>
</comment>
<dbReference type="InterPro" id="IPR037294">
    <property type="entry name" value="ABC_BtuC-like"/>
</dbReference>
<feature type="transmembrane region" description="Helical" evidence="7">
    <location>
        <begin position="131"/>
        <end position="157"/>
    </location>
</feature>
<dbReference type="Gene3D" id="1.10.3470.10">
    <property type="entry name" value="ABC transporter involved in vitamin B12 uptake, BtuC"/>
    <property type="match status" value="1"/>
</dbReference>
<gene>
    <name evidence="8" type="ORF">HXK21_02625</name>
</gene>
<keyword evidence="6" id="KW-0813">Transport</keyword>
<name>A0A929RWN6_9BACT</name>
<comment type="caution">
    <text evidence="8">The sequence shown here is derived from an EMBL/GenBank/DDBJ whole genome shotgun (WGS) entry which is preliminary data.</text>
</comment>
<dbReference type="PANTHER" id="PTHR30477:SF18">
    <property type="entry name" value="METAL TRANSPORT SYSTEM MEMBRANE PROTEIN CT_417-RELATED"/>
    <property type="match status" value="1"/>
</dbReference>
<sequence>MANIIAYEFFRNALLGGLLVSILCAMVGTYVVTRRMVIVGGGMAHASLGGVGLGAYLGFSPLLGAALFAVFSGYSIDFLSRRNVREDAAIAMLWTLGMSLGILFAYLTPGFMTDLPSYLFGNILFITREDLWLLLLLVVAVGLFFGLLLTPIVTIAYDRDFAVTQGLPVRWIEALMILFMALTLVVSLRMVGIVLVISLLSVPQQTAAIFCRTFRSMMLCAGLFAFSGIVCGLWASALWDLPGGACITICMILQYGLCRFIKAIKTRKIS</sequence>
<feature type="transmembrane region" description="Helical" evidence="7">
    <location>
        <begin position="177"/>
        <end position="202"/>
    </location>
</feature>
<dbReference type="GO" id="GO:0055085">
    <property type="term" value="P:transmembrane transport"/>
    <property type="evidence" value="ECO:0007669"/>
    <property type="project" value="InterPro"/>
</dbReference>
<feature type="transmembrane region" description="Helical" evidence="7">
    <location>
        <begin position="53"/>
        <end position="76"/>
    </location>
</feature>
<comment type="subcellular location">
    <subcellularLocation>
        <location evidence="6">Cell membrane</location>
        <topology evidence="6">Multi-pass membrane protein</topology>
    </subcellularLocation>
    <subcellularLocation>
        <location evidence="1">Membrane</location>
        <topology evidence="1">Multi-pass membrane protein</topology>
    </subcellularLocation>
</comment>
<dbReference type="Proteomes" id="UP000704068">
    <property type="component" value="Unassembled WGS sequence"/>
</dbReference>
<keyword evidence="5 7" id="KW-0472">Membrane</keyword>
<evidence type="ECO:0000256" key="1">
    <source>
        <dbReference type="ARBA" id="ARBA00004141"/>
    </source>
</evidence>
<dbReference type="InterPro" id="IPR001626">
    <property type="entry name" value="ABC_TroCD"/>
</dbReference>
<evidence type="ECO:0000256" key="7">
    <source>
        <dbReference type="SAM" id="Phobius"/>
    </source>
</evidence>
<feature type="transmembrane region" description="Helical" evidence="7">
    <location>
        <begin position="88"/>
        <end position="111"/>
    </location>
</feature>
<organism evidence="8 9">
    <name type="scientific">Alloprevotella tannerae</name>
    <dbReference type="NCBI Taxonomy" id="76122"/>
    <lineage>
        <taxon>Bacteria</taxon>
        <taxon>Pseudomonadati</taxon>
        <taxon>Bacteroidota</taxon>
        <taxon>Bacteroidia</taxon>
        <taxon>Bacteroidales</taxon>
        <taxon>Prevotellaceae</taxon>
        <taxon>Alloprevotella</taxon>
    </lineage>
</organism>
<evidence type="ECO:0000256" key="6">
    <source>
        <dbReference type="RuleBase" id="RU003943"/>
    </source>
</evidence>
<keyword evidence="3 6" id="KW-0812">Transmembrane</keyword>
<feature type="transmembrane region" description="Helical" evidence="7">
    <location>
        <begin position="12"/>
        <end position="32"/>
    </location>
</feature>
<reference evidence="8" key="1">
    <citation type="submission" date="2020-04" db="EMBL/GenBank/DDBJ databases">
        <title>Deep metagenomics examines the oral microbiome during advanced dental caries in children, revealing novel taxa and co-occurrences with host molecules.</title>
        <authorList>
            <person name="Baker J.L."/>
            <person name="Morton J.T."/>
            <person name="Dinis M."/>
            <person name="Alvarez R."/>
            <person name="Tran N.C."/>
            <person name="Knight R."/>
            <person name="Edlund A."/>
        </authorList>
    </citation>
    <scope>NUCLEOTIDE SEQUENCE</scope>
    <source>
        <strain evidence="8">JCVI_34_bin.1</strain>
    </source>
</reference>